<reference evidence="1" key="1">
    <citation type="submission" date="2024-03" db="EMBL/GenBank/DDBJ databases">
        <title>Diverse circular DNA viruses in blood, oral, and fecal samples of captive lemurs.</title>
        <authorList>
            <person name="Paietta E.N."/>
            <person name="Kraberger S."/>
            <person name="Lund M.C."/>
            <person name="Custer J.M."/>
            <person name="Vargas K.M."/>
            <person name="Ehmke E.E."/>
            <person name="Yoder A.D."/>
            <person name="Varsani A."/>
        </authorList>
    </citation>
    <scope>NUCLEOTIDE SEQUENCE</scope>
    <source>
        <strain evidence="1">Duke_24FS_3</strain>
    </source>
</reference>
<sequence length="76" mass="8620">MNEGCLKSWVREYPDAAFTLLGALQVMIDSMYEEIGVFIVNSGEFCPNLFSDAKSVIRFRNMLKECTDLCDKSKSL</sequence>
<name>A0AAU8AYC2_9CAUD</name>
<evidence type="ECO:0000313" key="1">
    <source>
        <dbReference type="EMBL" id="XCD05012.1"/>
    </source>
</evidence>
<dbReference type="EMBL" id="PP511521">
    <property type="protein sequence ID" value="XCD05012.1"/>
    <property type="molecule type" value="Genomic_DNA"/>
</dbReference>
<accession>A0AAU8AYC2</accession>
<protein>
    <submittedName>
        <fullName evidence="1">Uncharacterized protein</fullName>
    </submittedName>
</protein>
<organism evidence="1">
    <name type="scientific">Dulem virus 36</name>
    <dbReference type="NCBI Taxonomy" id="3145754"/>
    <lineage>
        <taxon>Viruses</taxon>
        <taxon>Duplodnaviria</taxon>
        <taxon>Heunggongvirae</taxon>
        <taxon>Uroviricota</taxon>
        <taxon>Caudoviricetes</taxon>
    </lineage>
</organism>
<proteinExistence type="predicted"/>